<name>A0ABV0NB86_9TELE</name>
<protein>
    <submittedName>
        <fullName evidence="2">Uncharacterized protein</fullName>
    </submittedName>
</protein>
<organism evidence="2 3">
    <name type="scientific">Goodea atripinnis</name>
    <dbReference type="NCBI Taxonomy" id="208336"/>
    <lineage>
        <taxon>Eukaryota</taxon>
        <taxon>Metazoa</taxon>
        <taxon>Chordata</taxon>
        <taxon>Craniata</taxon>
        <taxon>Vertebrata</taxon>
        <taxon>Euteleostomi</taxon>
        <taxon>Actinopterygii</taxon>
        <taxon>Neopterygii</taxon>
        <taxon>Teleostei</taxon>
        <taxon>Neoteleostei</taxon>
        <taxon>Acanthomorphata</taxon>
        <taxon>Ovalentaria</taxon>
        <taxon>Atherinomorphae</taxon>
        <taxon>Cyprinodontiformes</taxon>
        <taxon>Goodeidae</taxon>
        <taxon>Goodea</taxon>
    </lineage>
</organism>
<keyword evidence="1" id="KW-0472">Membrane</keyword>
<feature type="transmembrane region" description="Helical" evidence="1">
    <location>
        <begin position="20"/>
        <end position="39"/>
    </location>
</feature>
<keyword evidence="1" id="KW-1133">Transmembrane helix</keyword>
<evidence type="ECO:0000256" key="1">
    <source>
        <dbReference type="SAM" id="Phobius"/>
    </source>
</evidence>
<keyword evidence="1" id="KW-0812">Transmembrane</keyword>
<dbReference type="EMBL" id="JAHRIO010031393">
    <property type="protein sequence ID" value="MEQ2168684.1"/>
    <property type="molecule type" value="Genomic_DNA"/>
</dbReference>
<accession>A0ABV0NB86</accession>
<feature type="transmembrane region" description="Helical" evidence="1">
    <location>
        <begin position="75"/>
        <end position="94"/>
    </location>
</feature>
<comment type="caution">
    <text evidence="2">The sequence shown here is derived from an EMBL/GenBank/DDBJ whole genome shotgun (WGS) entry which is preliminary data.</text>
</comment>
<sequence>MDGAKYGAILEENLLEAKSCFSLLVCIFGFLFCSSYILFSLHLSAIAISFIRSTCIMQSVFFVSPAPCSIYTPSFCLLIVETSLLFVVCVFVHSCLHPRVIFVCLK</sequence>
<proteinExistence type="predicted"/>
<dbReference type="Proteomes" id="UP001476798">
    <property type="component" value="Unassembled WGS sequence"/>
</dbReference>
<evidence type="ECO:0000313" key="3">
    <source>
        <dbReference type="Proteomes" id="UP001476798"/>
    </source>
</evidence>
<keyword evidence="3" id="KW-1185">Reference proteome</keyword>
<evidence type="ECO:0000313" key="2">
    <source>
        <dbReference type="EMBL" id="MEQ2168684.1"/>
    </source>
</evidence>
<reference evidence="2 3" key="1">
    <citation type="submission" date="2021-06" db="EMBL/GenBank/DDBJ databases">
        <authorList>
            <person name="Palmer J.M."/>
        </authorList>
    </citation>
    <scope>NUCLEOTIDE SEQUENCE [LARGE SCALE GENOMIC DNA]</scope>
    <source>
        <strain evidence="2 3">GA_2019</strain>
        <tissue evidence="2">Muscle</tissue>
    </source>
</reference>
<gene>
    <name evidence="2" type="ORF">GOODEAATRI_017363</name>
</gene>